<sequence length="334" mass="38626">MPELRKDPVIGRWVIIATSRGLRPTDFSVEKIEYHYQVCPLCPGQEEKTPPEVLSYRSAGSLPNTTGWNLRVVPNKFPALQVEGNLDREGIGLYDRMNGIGAHEVVIETPEHRKMMAEFSEKQMEDVLWAYRDRILDLKKDSRFRYIMIFKNYGEAAGASLEHSHSQLIALPIVPTVVVEEIVGAKSHYEEKERCIFCDIVRQELADGSRIVFENQEFLAITPFAPKFPFEVWLLPKKHSARYEEGQKAQFEALARIFLDVLRRLNKALQNPPYNFILHTSPLQEKADDYYHWHFEIMPTLTRVAGFEWGTGFYINPTPPEEAARFLREIDLSD</sequence>
<comment type="similarity">
    <text evidence="1">Belongs to the galactose-1-phosphate uridylyltransferase type 1 family.</text>
</comment>
<evidence type="ECO:0000259" key="10">
    <source>
        <dbReference type="Pfam" id="PF01087"/>
    </source>
</evidence>
<dbReference type="SUPFAM" id="SSF54197">
    <property type="entry name" value="HIT-like"/>
    <property type="match status" value="2"/>
</dbReference>
<evidence type="ECO:0000256" key="8">
    <source>
        <dbReference type="PIRSR" id="PIRSR000808-1"/>
    </source>
</evidence>
<dbReference type="PIRSF" id="PIRSF000808">
    <property type="entry name" value="GalT"/>
    <property type="match status" value="1"/>
</dbReference>
<evidence type="ECO:0000256" key="5">
    <source>
        <dbReference type="ARBA" id="ARBA00022833"/>
    </source>
</evidence>
<feature type="binding site" evidence="9">
    <location>
        <position position="42"/>
    </location>
    <ligand>
        <name>Zn(2+)</name>
        <dbReference type="ChEBI" id="CHEBI:29105"/>
    </ligand>
</feature>
<dbReference type="Gene3D" id="3.30.428.10">
    <property type="entry name" value="HIT-like"/>
    <property type="match status" value="2"/>
</dbReference>
<feature type="domain" description="Galactose-1-phosphate uridyl transferase C-terminal" evidence="11">
    <location>
        <begin position="189"/>
        <end position="297"/>
    </location>
</feature>
<dbReference type="InterPro" id="IPR053177">
    <property type="entry name" value="ADP-glucose_phosphorylase"/>
</dbReference>
<keyword evidence="13" id="KW-1185">Reference proteome</keyword>
<keyword evidence="3 12" id="KW-0548">Nucleotidyltransferase</keyword>
<dbReference type="GO" id="GO:0008270">
    <property type="term" value="F:zinc ion binding"/>
    <property type="evidence" value="ECO:0007669"/>
    <property type="project" value="InterPro"/>
</dbReference>
<dbReference type="PANTHER" id="PTHR42763:SF1">
    <property type="entry name" value="UDP-GLUCOSE--HEXOSE-1-PHOSPHATE URIDYLYLTRANSFERASE"/>
    <property type="match status" value="1"/>
</dbReference>
<feature type="active site" description="Tele-UMP-histidine intermediate" evidence="8">
    <location>
        <position position="165"/>
    </location>
</feature>
<dbReference type="SMR" id="A0A059Y168"/>
<dbReference type="EC" id="2.7.7.12" evidence="7"/>
<name>A0A059Y168_9BACT</name>
<evidence type="ECO:0000313" key="12">
    <source>
        <dbReference type="EMBL" id="AIA31251.1"/>
    </source>
</evidence>
<reference evidence="12 13" key="2">
    <citation type="journal article" date="2015" name="Biomed. Res. Int.">
        <title>Effects of Arsenite Resistance on the Growth and Functional Gene Expression of Leptospirillum ferriphilum and Acidithiobacillus thiooxidans in Pure Culture and Coculture.</title>
        <authorList>
            <person name="Jiang H."/>
            <person name="Liang Y."/>
            <person name="Yin H."/>
            <person name="Xiao Y."/>
            <person name="Guo X."/>
            <person name="Xu Y."/>
            <person name="Hu Q."/>
            <person name="Liu H."/>
            <person name="Liu X."/>
        </authorList>
    </citation>
    <scope>NUCLEOTIDE SEQUENCE [LARGE SCALE GENOMIC DNA]</scope>
    <source>
        <strain evidence="12 13">YSK</strain>
    </source>
</reference>
<evidence type="ECO:0000256" key="1">
    <source>
        <dbReference type="ARBA" id="ARBA00010951"/>
    </source>
</evidence>
<dbReference type="InterPro" id="IPR005850">
    <property type="entry name" value="GalP_Utransf_C"/>
</dbReference>
<evidence type="ECO:0000256" key="2">
    <source>
        <dbReference type="ARBA" id="ARBA00022679"/>
    </source>
</evidence>
<dbReference type="AlphaFoldDB" id="A0A059Y168"/>
<dbReference type="EMBL" id="CP007243">
    <property type="protein sequence ID" value="AIA31251.1"/>
    <property type="molecule type" value="Genomic_DNA"/>
</dbReference>
<keyword evidence="4 9" id="KW-0479">Metal-binding</keyword>
<dbReference type="InterPro" id="IPR005849">
    <property type="entry name" value="GalP_Utransf_N"/>
</dbReference>
<organism evidence="12 13">
    <name type="scientific">Leptospirillum ferriphilum YSK</name>
    <dbReference type="NCBI Taxonomy" id="1441628"/>
    <lineage>
        <taxon>Bacteria</taxon>
        <taxon>Pseudomonadati</taxon>
        <taxon>Nitrospirota</taxon>
        <taxon>Nitrospiria</taxon>
        <taxon>Nitrospirales</taxon>
        <taxon>Nitrospiraceae</taxon>
        <taxon>Leptospirillum</taxon>
    </lineage>
</organism>
<evidence type="ECO:0000256" key="9">
    <source>
        <dbReference type="PIRSR" id="PIRSR000808-3"/>
    </source>
</evidence>
<keyword evidence="6" id="KW-0119">Carbohydrate metabolism</keyword>
<dbReference type="UniPathway" id="UPA00214"/>
<proteinExistence type="inferred from homology"/>
<dbReference type="GO" id="GO:0006012">
    <property type="term" value="P:galactose metabolic process"/>
    <property type="evidence" value="ECO:0007669"/>
    <property type="project" value="UniProtKB-UniRule"/>
</dbReference>
<protein>
    <recommendedName>
        <fullName evidence="7">Galactose-1-phosphate uridylyltransferase</fullName>
        <ecNumber evidence="7">2.7.7.12</ecNumber>
    </recommendedName>
</protein>
<accession>A0A059Y168</accession>
<evidence type="ECO:0000259" key="11">
    <source>
        <dbReference type="Pfam" id="PF02744"/>
    </source>
</evidence>
<feature type="binding site" evidence="9">
    <location>
        <position position="39"/>
    </location>
    <ligand>
        <name>Zn(2+)</name>
        <dbReference type="ChEBI" id="CHEBI:29105"/>
    </ligand>
</feature>
<dbReference type="OrthoDB" id="9769064at2"/>
<comment type="cofactor">
    <cofactor evidence="9">
        <name>Zn(2+)</name>
        <dbReference type="ChEBI" id="CHEBI:29105"/>
    </cofactor>
    <text evidence="9">Binds 1 zinc ion per subunit.</text>
</comment>
<gene>
    <name evidence="12" type="ORF">Y981_12430</name>
</gene>
<evidence type="ECO:0000256" key="6">
    <source>
        <dbReference type="ARBA" id="ARBA00023277"/>
    </source>
</evidence>
<keyword evidence="2 12" id="KW-0808">Transferase</keyword>
<dbReference type="InterPro" id="IPR001937">
    <property type="entry name" value="GalP_UDPtransf1"/>
</dbReference>
<evidence type="ECO:0000256" key="3">
    <source>
        <dbReference type="ARBA" id="ARBA00022695"/>
    </source>
</evidence>
<feature type="domain" description="Galactose-1-phosphate uridyl transferase N-terminal" evidence="10">
    <location>
        <begin position="3"/>
        <end position="175"/>
    </location>
</feature>
<evidence type="ECO:0000256" key="4">
    <source>
        <dbReference type="ARBA" id="ARBA00022723"/>
    </source>
</evidence>
<dbReference type="GO" id="GO:0008108">
    <property type="term" value="F:UDP-glucose:hexose-1-phosphate uridylyltransferase activity"/>
    <property type="evidence" value="ECO:0007669"/>
    <property type="project" value="UniProtKB-UniRule"/>
</dbReference>
<dbReference type="PANTHER" id="PTHR42763">
    <property type="entry name" value="ADP-GLUCOSE PHOSPHORYLASE"/>
    <property type="match status" value="1"/>
</dbReference>
<dbReference type="Pfam" id="PF02744">
    <property type="entry name" value="GalP_UDP_tr_C"/>
    <property type="match status" value="1"/>
</dbReference>
<feature type="binding site" evidence="9">
    <location>
        <position position="112"/>
    </location>
    <ligand>
        <name>Zn(2+)</name>
        <dbReference type="ChEBI" id="CHEBI:29105"/>
    </ligand>
</feature>
<dbReference type="KEGG" id="lfp:Y981_12430"/>
<dbReference type="RefSeq" id="WP_014962084.1">
    <property type="nucleotide sequence ID" value="NZ_CP007243.1"/>
</dbReference>
<dbReference type="Pfam" id="PF01087">
    <property type="entry name" value="GalP_UDP_transf"/>
    <property type="match status" value="1"/>
</dbReference>
<feature type="binding site" evidence="9">
    <location>
        <position position="163"/>
    </location>
    <ligand>
        <name>Zn(2+)</name>
        <dbReference type="ChEBI" id="CHEBI:29105"/>
    </ligand>
</feature>
<reference evidence="13" key="1">
    <citation type="submission" date="2014-02" db="EMBL/GenBank/DDBJ databases">
        <title>Complete genome sequence and comparative genomic analysis of the nitrogen-fixing bacterium Leptospirillum ferriphilum YSK.</title>
        <authorList>
            <person name="Guo X."/>
            <person name="Yin H."/>
            <person name="Liang Y."/>
            <person name="Hu Q."/>
            <person name="Ma L."/>
            <person name="Xiao Y."/>
            <person name="Zhang X."/>
            <person name="Qiu G."/>
            <person name="Liu X."/>
        </authorList>
    </citation>
    <scope>NUCLEOTIDE SEQUENCE [LARGE SCALE GENOMIC DNA]</scope>
    <source>
        <strain evidence="13">YSK</strain>
    </source>
</reference>
<evidence type="ECO:0000313" key="13">
    <source>
        <dbReference type="Proteomes" id="UP000027059"/>
    </source>
</evidence>
<dbReference type="HOGENOM" id="CLU_029960_1_0_0"/>
<dbReference type="InterPro" id="IPR036265">
    <property type="entry name" value="HIT-like_sf"/>
</dbReference>
<keyword evidence="5 9" id="KW-0862">Zinc</keyword>
<dbReference type="Proteomes" id="UP000027059">
    <property type="component" value="Chromosome"/>
</dbReference>
<dbReference type="NCBIfam" id="TIGR00209">
    <property type="entry name" value="galT_1"/>
    <property type="match status" value="1"/>
</dbReference>
<evidence type="ECO:0000256" key="7">
    <source>
        <dbReference type="NCBIfam" id="TIGR00209"/>
    </source>
</evidence>